<accession>A0A9P7VI70</accession>
<dbReference type="AlphaFoldDB" id="A0A9P7VI70"/>
<evidence type="ECO:0000313" key="2">
    <source>
        <dbReference type="Proteomes" id="UP000812287"/>
    </source>
</evidence>
<dbReference type="Proteomes" id="UP000812287">
    <property type="component" value="Unassembled WGS sequence"/>
</dbReference>
<keyword evidence="2" id="KW-1185">Reference proteome</keyword>
<dbReference type="GeneID" id="66103672"/>
<proteinExistence type="predicted"/>
<protein>
    <submittedName>
        <fullName evidence="1">Uncharacterized protein</fullName>
    </submittedName>
</protein>
<dbReference type="RefSeq" id="XP_043034538.1">
    <property type="nucleotide sequence ID" value="XM_043181376.1"/>
</dbReference>
<name>A0A9P7VI70_9AGAR</name>
<dbReference type="EMBL" id="MU250564">
    <property type="protein sequence ID" value="KAG7441038.1"/>
    <property type="molecule type" value="Genomic_DNA"/>
</dbReference>
<organism evidence="1 2">
    <name type="scientific">Guyanagaster necrorhizus</name>
    <dbReference type="NCBI Taxonomy" id="856835"/>
    <lineage>
        <taxon>Eukaryota</taxon>
        <taxon>Fungi</taxon>
        <taxon>Dikarya</taxon>
        <taxon>Basidiomycota</taxon>
        <taxon>Agaricomycotina</taxon>
        <taxon>Agaricomycetes</taxon>
        <taxon>Agaricomycetidae</taxon>
        <taxon>Agaricales</taxon>
        <taxon>Marasmiineae</taxon>
        <taxon>Physalacriaceae</taxon>
        <taxon>Guyanagaster</taxon>
    </lineage>
</organism>
<comment type="caution">
    <text evidence="1">The sequence shown here is derived from an EMBL/GenBank/DDBJ whole genome shotgun (WGS) entry which is preliminary data.</text>
</comment>
<sequence length="153" mass="16750">MLLAVSSMLYPPPGGLACFPPLRHGIVGRIRWKTREDPRAIREQVPTLQNLVHSSGDGQIPEITSANKTNSAWNEGVQSIISRSAIVSGNLGLHGGKEGDACLRYSRRTRAVGGYRAGRDTLGLGIRLEVPDPREVIETTRSRRRGEIQICIL</sequence>
<evidence type="ECO:0000313" key="1">
    <source>
        <dbReference type="EMBL" id="KAG7441038.1"/>
    </source>
</evidence>
<reference evidence="1" key="1">
    <citation type="submission" date="2020-11" db="EMBL/GenBank/DDBJ databases">
        <title>Adaptations for nitrogen fixation in a non-lichenized fungal sporocarp promotes dispersal by wood-feeding termites.</title>
        <authorList>
            <consortium name="DOE Joint Genome Institute"/>
            <person name="Koch R.A."/>
            <person name="Yoon G."/>
            <person name="Arayal U."/>
            <person name="Lail K."/>
            <person name="Amirebrahimi M."/>
            <person name="Labutti K."/>
            <person name="Lipzen A."/>
            <person name="Riley R."/>
            <person name="Barry K."/>
            <person name="Henrissat B."/>
            <person name="Grigoriev I.V."/>
            <person name="Herr J.R."/>
            <person name="Aime M.C."/>
        </authorList>
    </citation>
    <scope>NUCLEOTIDE SEQUENCE</scope>
    <source>
        <strain evidence="1">MCA 3950</strain>
    </source>
</reference>
<gene>
    <name evidence="1" type="ORF">BT62DRAFT_555509</name>
</gene>